<accession>A0A2M8NZS9</accession>
<sequence>MPVRRFFRRQLPDPEAQRLARGVRAHQRTVRWRVALPLVLMGALIVIIPSFFALALSAGQFSTVAAFMSLLITVPTALLCLLPYILLIVFAYGARRAYKGTRHTLGRVHRVARRVNLGTQALSKRAVQLVIALNVRYAALERLISAPFRAIRIPESDDESEHDRETDATN</sequence>
<evidence type="ECO:0000313" key="2">
    <source>
        <dbReference type="EMBL" id="PJF30800.1"/>
    </source>
</evidence>
<keyword evidence="1" id="KW-0472">Membrane</keyword>
<keyword evidence="1" id="KW-0812">Transmembrane</keyword>
<name>A0A2M8NZS9_9CHLR</name>
<proteinExistence type="predicted"/>
<gene>
    <name evidence="2" type="ORF">CUN51_06345</name>
</gene>
<keyword evidence="1" id="KW-1133">Transmembrane helix</keyword>
<comment type="caution">
    <text evidence="2">The sequence shown here is derived from an EMBL/GenBank/DDBJ whole genome shotgun (WGS) entry which is preliminary data.</text>
</comment>
<feature type="transmembrane region" description="Helical" evidence="1">
    <location>
        <begin position="34"/>
        <end position="58"/>
    </location>
</feature>
<dbReference type="Proteomes" id="UP000228921">
    <property type="component" value="Unassembled WGS sequence"/>
</dbReference>
<feature type="transmembrane region" description="Helical" evidence="1">
    <location>
        <begin position="64"/>
        <end position="92"/>
    </location>
</feature>
<reference evidence="2 3" key="1">
    <citation type="submission" date="2017-11" db="EMBL/GenBank/DDBJ databases">
        <title>Evolution of Phototrophy in the Chloroflexi Phylum Driven by Horizontal Gene Transfer.</title>
        <authorList>
            <person name="Ward L.M."/>
            <person name="Hemp J."/>
            <person name="Shih P.M."/>
            <person name="Mcglynn S.E."/>
            <person name="Fischer W."/>
        </authorList>
    </citation>
    <scope>NUCLEOTIDE SEQUENCE [LARGE SCALE GENOMIC DNA]</scope>
    <source>
        <strain evidence="2">CP2_2F</strain>
    </source>
</reference>
<evidence type="ECO:0000313" key="3">
    <source>
        <dbReference type="Proteomes" id="UP000228921"/>
    </source>
</evidence>
<dbReference type="EMBL" id="PGTK01000006">
    <property type="protein sequence ID" value="PJF30800.1"/>
    <property type="molecule type" value="Genomic_DNA"/>
</dbReference>
<protein>
    <submittedName>
        <fullName evidence="2">Uncharacterized protein</fullName>
    </submittedName>
</protein>
<evidence type="ECO:0000256" key="1">
    <source>
        <dbReference type="SAM" id="Phobius"/>
    </source>
</evidence>
<dbReference type="AlphaFoldDB" id="A0A2M8NZS9"/>
<organism evidence="2 3">
    <name type="scientific">Candidatus Thermofonsia Clade 1 bacterium</name>
    <dbReference type="NCBI Taxonomy" id="2364210"/>
    <lineage>
        <taxon>Bacteria</taxon>
        <taxon>Bacillati</taxon>
        <taxon>Chloroflexota</taxon>
        <taxon>Candidatus Thermofontia</taxon>
        <taxon>Candidatus Thermofonsia Clade 1</taxon>
    </lineage>
</organism>